<dbReference type="Proteomes" id="UP001217089">
    <property type="component" value="Unassembled WGS sequence"/>
</dbReference>
<dbReference type="Pfam" id="PF00059">
    <property type="entry name" value="Lectin_C"/>
    <property type="match status" value="1"/>
</dbReference>
<dbReference type="EMBL" id="JARBDR010000793">
    <property type="protein sequence ID" value="KAJ8307530.1"/>
    <property type="molecule type" value="Genomic_DNA"/>
</dbReference>
<dbReference type="InterPro" id="IPR001304">
    <property type="entry name" value="C-type_lectin-like"/>
</dbReference>
<gene>
    <name evidence="2" type="ORF">KUTeg_015614</name>
</gene>
<comment type="caution">
    <text evidence="2">The sequence shown here is derived from an EMBL/GenBank/DDBJ whole genome shotgun (WGS) entry which is preliminary data.</text>
</comment>
<feature type="domain" description="C-type lectin" evidence="1">
    <location>
        <begin position="51"/>
        <end position="150"/>
    </location>
</feature>
<dbReference type="InterPro" id="IPR016187">
    <property type="entry name" value="CTDL_fold"/>
</dbReference>
<evidence type="ECO:0000313" key="2">
    <source>
        <dbReference type="EMBL" id="KAJ8307530.1"/>
    </source>
</evidence>
<dbReference type="InterPro" id="IPR016186">
    <property type="entry name" value="C-type_lectin-like/link_sf"/>
</dbReference>
<reference evidence="2 3" key="1">
    <citation type="submission" date="2022-12" db="EMBL/GenBank/DDBJ databases">
        <title>Chromosome-level genome of Tegillarca granosa.</title>
        <authorList>
            <person name="Kim J."/>
        </authorList>
    </citation>
    <scope>NUCLEOTIDE SEQUENCE [LARGE SCALE GENOMIC DNA]</scope>
    <source>
        <strain evidence="2">Teg-2019</strain>
        <tissue evidence="2">Adductor muscle</tissue>
    </source>
</reference>
<dbReference type="PROSITE" id="PS50041">
    <property type="entry name" value="C_TYPE_LECTIN_2"/>
    <property type="match status" value="1"/>
</dbReference>
<dbReference type="CDD" id="cd00037">
    <property type="entry name" value="CLECT"/>
    <property type="match status" value="1"/>
</dbReference>
<proteinExistence type="predicted"/>
<evidence type="ECO:0000259" key="1">
    <source>
        <dbReference type="PROSITE" id="PS50041"/>
    </source>
</evidence>
<dbReference type="Gene3D" id="3.10.100.10">
    <property type="entry name" value="Mannose-Binding Protein A, subunit A"/>
    <property type="match status" value="1"/>
</dbReference>
<dbReference type="InterPro" id="IPR050111">
    <property type="entry name" value="C-type_lectin/snaclec_domain"/>
</dbReference>
<evidence type="ECO:0000313" key="3">
    <source>
        <dbReference type="Proteomes" id="UP001217089"/>
    </source>
</evidence>
<organism evidence="2 3">
    <name type="scientific">Tegillarca granosa</name>
    <name type="common">Malaysian cockle</name>
    <name type="synonym">Anadara granosa</name>
    <dbReference type="NCBI Taxonomy" id="220873"/>
    <lineage>
        <taxon>Eukaryota</taxon>
        <taxon>Metazoa</taxon>
        <taxon>Spiralia</taxon>
        <taxon>Lophotrochozoa</taxon>
        <taxon>Mollusca</taxon>
        <taxon>Bivalvia</taxon>
        <taxon>Autobranchia</taxon>
        <taxon>Pteriomorphia</taxon>
        <taxon>Arcoida</taxon>
        <taxon>Arcoidea</taxon>
        <taxon>Arcidae</taxon>
        <taxon>Tegillarca</taxon>
    </lineage>
</organism>
<name>A0ABQ9EVV2_TEGGR</name>
<keyword evidence="3" id="KW-1185">Reference proteome</keyword>
<protein>
    <recommendedName>
        <fullName evidence="1">C-type lectin domain-containing protein</fullName>
    </recommendedName>
</protein>
<sequence length="179" mass="20722">MFLRGVIKSAINNSLTSLSHFCKSGYQKQGNHEVIFIVGCLDIALARQHCLTYWVYPYDRQVQNWRQARRVCKSKGGDLVKIDDQNEDAMLTGLLESEITRGQDGWYIGGRYNNGEWRWADGSPMDYSNFPYLRAEGGRITLFAGIFRDERIGKNTYSWGYLTRRSNNKMGFICEKNYC</sequence>
<dbReference type="SMART" id="SM00034">
    <property type="entry name" value="CLECT"/>
    <property type="match status" value="1"/>
</dbReference>
<accession>A0ABQ9EVV2</accession>
<dbReference type="PANTHER" id="PTHR22803">
    <property type="entry name" value="MANNOSE, PHOSPHOLIPASE, LECTIN RECEPTOR RELATED"/>
    <property type="match status" value="1"/>
</dbReference>
<dbReference type="SUPFAM" id="SSF56436">
    <property type="entry name" value="C-type lectin-like"/>
    <property type="match status" value="1"/>
</dbReference>